<organism evidence="3 4">
    <name type="scientific">Paenibacillus lautus</name>
    <name type="common">Bacillus lautus</name>
    <dbReference type="NCBI Taxonomy" id="1401"/>
    <lineage>
        <taxon>Bacteria</taxon>
        <taxon>Bacillati</taxon>
        <taxon>Bacillota</taxon>
        <taxon>Bacilli</taxon>
        <taxon>Bacillales</taxon>
        <taxon>Paenibacillaceae</taxon>
        <taxon>Paenibacillus</taxon>
    </lineage>
</organism>
<dbReference type="GO" id="GO:0008080">
    <property type="term" value="F:N-acetyltransferase activity"/>
    <property type="evidence" value="ECO:0007669"/>
    <property type="project" value="InterPro"/>
</dbReference>
<dbReference type="STRING" id="1401.BK123_16545"/>
<dbReference type="PANTHER" id="PTHR13947:SF37">
    <property type="entry name" value="LD18367P"/>
    <property type="match status" value="1"/>
</dbReference>
<dbReference type="SUPFAM" id="SSF55729">
    <property type="entry name" value="Acyl-CoA N-acyltransferases (Nat)"/>
    <property type="match status" value="1"/>
</dbReference>
<evidence type="ECO:0000256" key="1">
    <source>
        <dbReference type="ARBA" id="ARBA00022679"/>
    </source>
</evidence>
<sequence length="153" mass="17856">MELAIRKYRETDHERVMHLHIEGLRQHNASIGDPCMDKDMQNILTTYIDNDGDFLVGIHDSMIVCMGAYRKRDYLTAEVKRIRVDSAYQRRGYGQDILTALEKSAKQKGFGRIILDTTTNQEPAILLFKKNGYREYTQKKFGDMNVVFFEKEI</sequence>
<dbReference type="Proteomes" id="UP000187074">
    <property type="component" value="Unassembled WGS sequence"/>
</dbReference>
<dbReference type="CDD" id="cd04301">
    <property type="entry name" value="NAT_SF"/>
    <property type="match status" value="1"/>
</dbReference>
<dbReference type="Gene3D" id="3.40.630.30">
    <property type="match status" value="1"/>
</dbReference>
<dbReference type="InterPro" id="IPR016181">
    <property type="entry name" value="Acyl_CoA_acyltransferase"/>
</dbReference>
<keyword evidence="1" id="KW-0808">Transferase</keyword>
<gene>
    <name evidence="3" type="ORF">BK123_16545</name>
</gene>
<evidence type="ECO:0000259" key="2">
    <source>
        <dbReference type="PROSITE" id="PS51186"/>
    </source>
</evidence>
<proteinExistence type="predicted"/>
<dbReference type="AlphaFoldDB" id="A0A1R1B131"/>
<feature type="domain" description="N-acetyltransferase" evidence="2">
    <location>
        <begin position="3"/>
        <end position="153"/>
    </location>
</feature>
<dbReference type="InterPro" id="IPR000182">
    <property type="entry name" value="GNAT_dom"/>
</dbReference>
<evidence type="ECO:0000313" key="4">
    <source>
        <dbReference type="Proteomes" id="UP000187074"/>
    </source>
</evidence>
<reference evidence="3 4" key="1">
    <citation type="submission" date="2016-11" db="EMBL/GenBank/DDBJ databases">
        <title>Paenibacillus species isolates.</title>
        <authorList>
            <person name="Beno S.M."/>
        </authorList>
    </citation>
    <scope>NUCLEOTIDE SEQUENCE [LARGE SCALE GENOMIC DNA]</scope>
    <source>
        <strain evidence="3 4">FSL F4-0100</strain>
    </source>
</reference>
<accession>A0A1R1B131</accession>
<dbReference type="RefSeq" id="WP_076323473.1">
    <property type="nucleotide sequence ID" value="NZ_MRTF01000005.1"/>
</dbReference>
<dbReference type="Pfam" id="PF00583">
    <property type="entry name" value="Acetyltransf_1"/>
    <property type="match status" value="1"/>
</dbReference>
<dbReference type="OrthoDB" id="9796381at2"/>
<dbReference type="PANTHER" id="PTHR13947">
    <property type="entry name" value="GNAT FAMILY N-ACETYLTRANSFERASE"/>
    <property type="match status" value="1"/>
</dbReference>
<evidence type="ECO:0000313" key="3">
    <source>
        <dbReference type="EMBL" id="OME92217.1"/>
    </source>
</evidence>
<dbReference type="PROSITE" id="PS51186">
    <property type="entry name" value="GNAT"/>
    <property type="match status" value="1"/>
</dbReference>
<dbReference type="EMBL" id="MRTF01000005">
    <property type="protein sequence ID" value="OME92217.1"/>
    <property type="molecule type" value="Genomic_DNA"/>
</dbReference>
<name>A0A1R1B131_PAELA</name>
<comment type="caution">
    <text evidence="3">The sequence shown here is derived from an EMBL/GenBank/DDBJ whole genome shotgun (WGS) entry which is preliminary data.</text>
</comment>
<protein>
    <recommendedName>
        <fullName evidence="2">N-acetyltransferase domain-containing protein</fullName>
    </recommendedName>
</protein>
<dbReference type="InterPro" id="IPR050769">
    <property type="entry name" value="NAT_camello-type"/>
</dbReference>